<dbReference type="PANTHER" id="PTHR46663:SF2">
    <property type="entry name" value="GGDEF DOMAIN-CONTAINING PROTEIN"/>
    <property type="match status" value="1"/>
</dbReference>
<keyword evidence="1" id="KW-0812">Transmembrane</keyword>
<protein>
    <submittedName>
        <fullName evidence="3">Diguanylate cyclase (GGDEF)-like protein</fullName>
    </submittedName>
</protein>
<evidence type="ECO:0000313" key="3">
    <source>
        <dbReference type="EMBL" id="MBP1934680.1"/>
    </source>
</evidence>
<sequence>MNFRLKITVIMVLFAIVISFTIATVDYLKLKEQFIEHNQFQVQQIEETVKYSLKTIEKAYFLFGEDLATKMEAASHFVIERYQENPHLDQWDFQKLKDALNFDIYMINQQNVITHSSLSSDLGLDFTVCCKKLVPILEKRRASGEFYADGMDIEQHTGVIKKYSYMATPDKKYLIQLGISLEDGRIFKEFNFLKTMNDLVQRYPSVYAMNVLNIGGYALGEPVLDETKLPQVRRKAFEQTLSSKETIEIKGEWRGEPAIFRYVHYVSNLDTGTTKNKVLEIVYNEKELQLILDEQRKTFIWRLAIVLIITIFLSFIVSNWVARFMYLAFHDSLTGLKNRAAFDELLASILQENKGNTALLLIDLDNFKLVNDRLGHKTGDELLKAVAYRMKSIVRKEDILFRWGGDEFAIVMPITSKAEAEQVAKGIIENLQDLCTQRDLQFDGEKISVSMGIAIAPVDGVDPESFHRHADQALYRSKEKGKNQYQFYNWD</sequence>
<keyword evidence="1" id="KW-0472">Membrane</keyword>
<evidence type="ECO:0000259" key="2">
    <source>
        <dbReference type="PROSITE" id="PS50887"/>
    </source>
</evidence>
<dbReference type="InterPro" id="IPR000160">
    <property type="entry name" value="GGDEF_dom"/>
</dbReference>
<dbReference type="Pfam" id="PF00990">
    <property type="entry name" value="GGDEF"/>
    <property type="match status" value="1"/>
</dbReference>
<comment type="caution">
    <text evidence="3">The sequence shown here is derived from an EMBL/GenBank/DDBJ whole genome shotgun (WGS) entry which is preliminary data.</text>
</comment>
<keyword evidence="4" id="KW-1185">Reference proteome</keyword>
<dbReference type="Gene3D" id="3.30.70.270">
    <property type="match status" value="1"/>
</dbReference>
<dbReference type="NCBIfam" id="TIGR00254">
    <property type="entry name" value="GGDEF"/>
    <property type="match status" value="1"/>
</dbReference>
<gene>
    <name evidence="3" type="ORF">J2Z37_004700</name>
</gene>
<dbReference type="EMBL" id="JAGGKT010000025">
    <property type="protein sequence ID" value="MBP1934680.1"/>
    <property type="molecule type" value="Genomic_DNA"/>
</dbReference>
<dbReference type="InterPro" id="IPR052163">
    <property type="entry name" value="DGC-Regulatory_Protein"/>
</dbReference>
<dbReference type="RefSeq" id="WP_209812666.1">
    <property type="nucleotide sequence ID" value="NZ_JAGGKT010000025.1"/>
</dbReference>
<feature type="transmembrane region" description="Helical" evidence="1">
    <location>
        <begin position="299"/>
        <end position="322"/>
    </location>
</feature>
<dbReference type="SMART" id="SM00267">
    <property type="entry name" value="GGDEF"/>
    <property type="match status" value="1"/>
</dbReference>
<dbReference type="SUPFAM" id="SSF55073">
    <property type="entry name" value="Nucleotide cyclase"/>
    <property type="match status" value="1"/>
</dbReference>
<dbReference type="InterPro" id="IPR029787">
    <property type="entry name" value="Nucleotide_cyclase"/>
</dbReference>
<dbReference type="Proteomes" id="UP001519343">
    <property type="component" value="Unassembled WGS sequence"/>
</dbReference>
<dbReference type="PANTHER" id="PTHR46663">
    <property type="entry name" value="DIGUANYLATE CYCLASE DGCT-RELATED"/>
    <property type="match status" value="1"/>
</dbReference>
<dbReference type="PROSITE" id="PS50887">
    <property type="entry name" value="GGDEF"/>
    <property type="match status" value="1"/>
</dbReference>
<dbReference type="CDD" id="cd01949">
    <property type="entry name" value="GGDEF"/>
    <property type="match status" value="1"/>
</dbReference>
<dbReference type="InterPro" id="IPR043128">
    <property type="entry name" value="Rev_trsase/Diguanyl_cyclase"/>
</dbReference>
<evidence type="ECO:0000256" key="1">
    <source>
        <dbReference type="SAM" id="Phobius"/>
    </source>
</evidence>
<name>A0ABS4GWN1_9BACL</name>
<evidence type="ECO:0000313" key="4">
    <source>
        <dbReference type="Proteomes" id="UP001519343"/>
    </source>
</evidence>
<keyword evidence="1" id="KW-1133">Transmembrane helix</keyword>
<organism evidence="3 4">
    <name type="scientific">Ammoniphilus resinae</name>
    <dbReference type="NCBI Taxonomy" id="861532"/>
    <lineage>
        <taxon>Bacteria</taxon>
        <taxon>Bacillati</taxon>
        <taxon>Bacillota</taxon>
        <taxon>Bacilli</taxon>
        <taxon>Bacillales</taxon>
        <taxon>Paenibacillaceae</taxon>
        <taxon>Aneurinibacillus group</taxon>
        <taxon>Ammoniphilus</taxon>
    </lineage>
</organism>
<reference evidence="3 4" key="1">
    <citation type="submission" date="2021-03" db="EMBL/GenBank/DDBJ databases">
        <title>Genomic Encyclopedia of Type Strains, Phase IV (KMG-IV): sequencing the most valuable type-strain genomes for metagenomic binning, comparative biology and taxonomic classification.</title>
        <authorList>
            <person name="Goeker M."/>
        </authorList>
    </citation>
    <scope>NUCLEOTIDE SEQUENCE [LARGE SCALE GENOMIC DNA]</scope>
    <source>
        <strain evidence="3 4">DSM 24738</strain>
    </source>
</reference>
<feature type="domain" description="GGDEF" evidence="2">
    <location>
        <begin position="355"/>
        <end position="490"/>
    </location>
</feature>
<accession>A0ABS4GWN1</accession>
<proteinExistence type="predicted"/>